<name>A0A6A1VSA9_9ROSI</name>
<dbReference type="AlphaFoldDB" id="A0A6A1VSA9"/>
<protein>
    <submittedName>
        <fullName evidence="2">Uncharacterized protein</fullName>
    </submittedName>
</protein>
<reference evidence="2 3" key="1">
    <citation type="journal article" date="2019" name="Plant Biotechnol. J.">
        <title>The red bayberry genome and genetic basis of sex determination.</title>
        <authorList>
            <person name="Jia H.M."/>
            <person name="Jia H.J."/>
            <person name="Cai Q.L."/>
            <person name="Wang Y."/>
            <person name="Zhao H.B."/>
            <person name="Yang W.F."/>
            <person name="Wang G.Y."/>
            <person name="Li Y.H."/>
            <person name="Zhan D.L."/>
            <person name="Shen Y.T."/>
            <person name="Niu Q.F."/>
            <person name="Chang L."/>
            <person name="Qiu J."/>
            <person name="Zhao L."/>
            <person name="Xie H.B."/>
            <person name="Fu W.Y."/>
            <person name="Jin J."/>
            <person name="Li X.W."/>
            <person name="Jiao Y."/>
            <person name="Zhou C.C."/>
            <person name="Tu T."/>
            <person name="Chai C.Y."/>
            <person name="Gao J.L."/>
            <person name="Fan L.J."/>
            <person name="van de Weg E."/>
            <person name="Wang J.Y."/>
            <person name="Gao Z.S."/>
        </authorList>
    </citation>
    <scope>NUCLEOTIDE SEQUENCE [LARGE SCALE GENOMIC DNA]</scope>
    <source>
        <tissue evidence="2">Leaves</tissue>
    </source>
</reference>
<dbReference type="EMBL" id="RXIC02000023">
    <property type="protein sequence ID" value="KAB1213570.1"/>
    <property type="molecule type" value="Genomic_DNA"/>
</dbReference>
<sequence length="174" mass="18899">MSHEGHPPHGDQHGHGGHGHGEGHQGGHGHGEGHRGGHQDGHALKDLRGRGTTEAPVFMKGEIKVSMVMVSMVEDMKNTAMELEAPVMKGGTMGSKVMVSMVEDTKNTAMELEAPVMRSMVMVEDMKNTVTDQRVSKYSTTYLILANSVFFAPVRELKIHLVFGKICRVGNCLV</sequence>
<comment type="caution">
    <text evidence="2">The sequence shown here is derived from an EMBL/GenBank/DDBJ whole genome shotgun (WGS) entry which is preliminary data.</text>
</comment>
<evidence type="ECO:0000313" key="3">
    <source>
        <dbReference type="Proteomes" id="UP000516437"/>
    </source>
</evidence>
<dbReference type="Proteomes" id="UP000516437">
    <property type="component" value="Chromosome 5"/>
</dbReference>
<organism evidence="2 3">
    <name type="scientific">Morella rubra</name>
    <name type="common">Chinese bayberry</name>
    <dbReference type="NCBI Taxonomy" id="262757"/>
    <lineage>
        <taxon>Eukaryota</taxon>
        <taxon>Viridiplantae</taxon>
        <taxon>Streptophyta</taxon>
        <taxon>Embryophyta</taxon>
        <taxon>Tracheophyta</taxon>
        <taxon>Spermatophyta</taxon>
        <taxon>Magnoliopsida</taxon>
        <taxon>eudicotyledons</taxon>
        <taxon>Gunneridae</taxon>
        <taxon>Pentapetalae</taxon>
        <taxon>rosids</taxon>
        <taxon>fabids</taxon>
        <taxon>Fagales</taxon>
        <taxon>Myricaceae</taxon>
        <taxon>Morella</taxon>
    </lineage>
</organism>
<proteinExistence type="predicted"/>
<gene>
    <name evidence="2" type="ORF">CJ030_MR5G010501</name>
</gene>
<accession>A0A6A1VSA9</accession>
<evidence type="ECO:0000313" key="2">
    <source>
        <dbReference type="EMBL" id="KAB1213570.1"/>
    </source>
</evidence>
<keyword evidence="3" id="KW-1185">Reference proteome</keyword>
<evidence type="ECO:0000256" key="1">
    <source>
        <dbReference type="SAM" id="MobiDB-lite"/>
    </source>
</evidence>
<feature type="region of interest" description="Disordered" evidence="1">
    <location>
        <begin position="1"/>
        <end position="46"/>
    </location>
</feature>